<name>A0ABZ0YU09_9GAMM</name>
<protein>
    <submittedName>
        <fullName evidence="2">Uncharacterized protein</fullName>
    </submittedName>
</protein>
<proteinExistence type="predicted"/>
<feature type="chain" id="PRO_5045112692" evidence="1">
    <location>
        <begin position="33"/>
        <end position="452"/>
    </location>
</feature>
<feature type="signal peptide" evidence="1">
    <location>
        <begin position="1"/>
        <end position="32"/>
    </location>
</feature>
<dbReference type="Proteomes" id="UP001327459">
    <property type="component" value="Chromosome"/>
</dbReference>
<keyword evidence="3" id="KW-1185">Reference proteome</keyword>
<keyword evidence="1" id="KW-0732">Signal</keyword>
<sequence>MTTPPFIMGARSRAALFALALTAALATPQVQATTESDGVVYDLGSESTLRNLYPDASWLPAAYAGDYTNLAETIEHYTEQSLRRDGVEAPRVDVRFVDRDSTRTVRVTIHPENEITRRYADLHPAFFDSDHAGQARAGVEACKAAKGCWDPKPRQGQPWAMFLPLGLPMATQQTVLFLDYPPIPALTGRDYLNNYTMCRWGRVMGAAGADTPTAFETIVDARPIAAPGSGESQYLPDPITRFDTNTATGADYLSPMLRLLTETDQASRPVAVFGSDARNAWARMVGRTSVDVLDAGTTHLAKDAPATPWIATNHPDVTSYNCCPGDPASRCGDSHNLVADEKKDFVAACWLITMSEKPGQSPETVRQQCENRWMNAPDDQAQQALCVQAKLDNNNPAATCRSYTDAWNYCSAHNTNACASYDCHYDLDKVSQPVPAPSERPAGWGQTCNQYR</sequence>
<organism evidence="2 3">
    <name type="scientific">Guyparkeria halophila</name>
    <dbReference type="NCBI Taxonomy" id="47960"/>
    <lineage>
        <taxon>Bacteria</taxon>
        <taxon>Pseudomonadati</taxon>
        <taxon>Pseudomonadota</taxon>
        <taxon>Gammaproteobacteria</taxon>
        <taxon>Chromatiales</taxon>
        <taxon>Thioalkalibacteraceae</taxon>
        <taxon>Guyparkeria</taxon>
    </lineage>
</organism>
<accession>A0ABZ0YU09</accession>
<dbReference type="RefSeq" id="WP_322520688.1">
    <property type="nucleotide sequence ID" value="NZ_CP140153.1"/>
</dbReference>
<gene>
    <name evidence="2" type="ORF">SR882_07775</name>
</gene>
<dbReference type="EMBL" id="CP140153">
    <property type="protein sequence ID" value="WQH15661.1"/>
    <property type="molecule type" value="Genomic_DNA"/>
</dbReference>
<evidence type="ECO:0000256" key="1">
    <source>
        <dbReference type="SAM" id="SignalP"/>
    </source>
</evidence>
<evidence type="ECO:0000313" key="2">
    <source>
        <dbReference type="EMBL" id="WQH15661.1"/>
    </source>
</evidence>
<evidence type="ECO:0000313" key="3">
    <source>
        <dbReference type="Proteomes" id="UP001327459"/>
    </source>
</evidence>
<reference evidence="2 3" key="1">
    <citation type="submission" date="2023-11" db="EMBL/GenBank/DDBJ databases">
        <title>MicrobeMod: A computational toolkit for identifying prokaryotic methylation and restriction-modification with nanopore sequencing.</title>
        <authorList>
            <person name="Crits-Christoph A."/>
            <person name="Kang S.C."/>
            <person name="Lee H."/>
            <person name="Ostrov N."/>
        </authorList>
    </citation>
    <scope>NUCLEOTIDE SEQUENCE [LARGE SCALE GENOMIC DNA]</scope>
    <source>
        <strain evidence="2 3">ATCC 49870</strain>
    </source>
</reference>